<evidence type="ECO:0000256" key="1">
    <source>
        <dbReference type="SAM" id="MobiDB-lite"/>
    </source>
</evidence>
<dbReference type="InterPro" id="IPR056544">
    <property type="entry name" value="Ig_POM152"/>
</dbReference>
<comment type="caution">
    <text evidence="8">The sequence shown here is derived from an EMBL/GenBank/DDBJ whole genome shotgun (WGS) entry which is preliminary data.</text>
</comment>
<reference evidence="8 9" key="1">
    <citation type="submission" date="2023-08" db="EMBL/GenBank/DDBJ databases">
        <title>Black Yeasts Isolated from many extreme environments.</title>
        <authorList>
            <person name="Coleine C."/>
            <person name="Stajich J.E."/>
            <person name="Selbmann L."/>
        </authorList>
    </citation>
    <scope>NUCLEOTIDE SEQUENCE [LARGE SCALE GENOMIC DNA]</scope>
    <source>
        <strain evidence="8 9">CCFEE 5910</strain>
    </source>
</reference>
<feature type="domain" description="Nucleoporin POM152 Ig-like" evidence="5">
    <location>
        <begin position="751"/>
        <end position="833"/>
    </location>
</feature>
<evidence type="ECO:0000259" key="6">
    <source>
        <dbReference type="Pfam" id="PF24519"/>
    </source>
</evidence>
<accession>A0AAN7T0V8</accession>
<feature type="domain" description="Nucleoporin POM152 immunoglobulin-like" evidence="3">
    <location>
        <begin position="549"/>
        <end position="652"/>
    </location>
</feature>
<organism evidence="8 9">
    <name type="scientific">Lithohypha guttulata</name>
    <dbReference type="NCBI Taxonomy" id="1690604"/>
    <lineage>
        <taxon>Eukaryota</taxon>
        <taxon>Fungi</taxon>
        <taxon>Dikarya</taxon>
        <taxon>Ascomycota</taxon>
        <taxon>Pezizomycotina</taxon>
        <taxon>Eurotiomycetes</taxon>
        <taxon>Chaetothyriomycetidae</taxon>
        <taxon>Chaetothyriales</taxon>
        <taxon>Trichomeriaceae</taxon>
        <taxon>Lithohypha</taxon>
    </lineage>
</organism>
<keyword evidence="2" id="KW-1133">Transmembrane helix</keyword>
<dbReference type="InterPro" id="IPR056541">
    <property type="entry name" value="Ig-like_POM152"/>
</dbReference>
<evidence type="ECO:0000313" key="8">
    <source>
        <dbReference type="EMBL" id="KAK5086831.1"/>
    </source>
</evidence>
<dbReference type="InterPro" id="IPR056542">
    <property type="entry name" value="Ig-like_POM152_1st"/>
</dbReference>
<evidence type="ECO:0000259" key="5">
    <source>
        <dbReference type="Pfam" id="PF24312"/>
    </source>
</evidence>
<feature type="domain" description="Nucleoporin POM152 immunoglobulin-like" evidence="3">
    <location>
        <begin position="866"/>
        <end position="952"/>
    </location>
</feature>
<dbReference type="PANTHER" id="PTHR28206:SF1">
    <property type="entry name" value="NUCLEOPORIN POM152"/>
    <property type="match status" value="1"/>
</dbReference>
<evidence type="ECO:0000259" key="3">
    <source>
        <dbReference type="Pfam" id="PF23664"/>
    </source>
</evidence>
<protein>
    <recommendedName>
        <fullName evidence="10">Nucleoporin Pom152</fullName>
    </recommendedName>
</protein>
<evidence type="ECO:0000313" key="9">
    <source>
        <dbReference type="Proteomes" id="UP001309876"/>
    </source>
</evidence>
<sequence length="1262" mass="140984">MDRTPRLRSTFPETPKTTPGYQFKSSPLATPTPAQKRQSIIRKPVIDASPNIPSIFRRSQIPENLVDAPTQRFWAVSLYVACLAWKCYDWATSDGYSPADSTWLFMKWSLLDGMFFTALPLLQIPWLEWSFGTFVLVWLAHAAGNFWFMFNFSIPWVGLLTYFGRMVYNKELSLSDTRVDPGHLVDQSEIILGKQIINLLPEGSAILNPAQLSYCLNENTRIVNIPIQINQTTPDSIELLRYDLETDEVETILIGSKQAKKLKNEADRSFDKADVSTPRTLQYPVSKKGLYRLQRVIDKSKLEVRRRSNDVAVVACPRASVSAAAPDRCTGDLSGISLHVTGVPPFQVKYSKQINHSKFSSITQTVQPSEAEDSGIVLNPKRPHMGWTQSKTLSFEINESLAQNGTWMYSIEEVTDGLKNKVIFDTESTKKSLAVKHLQAITVHKRPVVKLHGCDAEHYLRVAREDTVRMPLHIAPRGELPLSDWPLRMKYTYTAESEEVAAIEEFTLDVKDDKDLPAISKAGRYEVVAIESQFCSGEVKEPSSCLLYNPPRPSLAYQIEEIFDKCAGRPIGAIVNFDFTGTPPFKVRYEVTKAGAGTVPKVAEFKGMRGQLEIRERSAGSYKYRFNSISDEVYSPITIRSDENTFEQNIRPPAEAFFQSEPTNKPYCLGAPVPINVKLLGEGPWTLYYELVHAGKRTKFTAHSDSDTLVIEVPPQKEGGKYIMVLTGVQDSSKCRTALKEERHVDIRPEQPRVGFGTINSKRFVEALESKQVKMPLQLKGLAPWTVKVQNERGEREHVFNDANSYIIADIAGLHQIVSVSDSCPGIVDPKADKFEISWIKRPGLSIQDSTVTDQGKRIFLKQAVCQGEGDSLSLVLSGHSPYHIKYSVKAEPARGQMAISNKPLSIANNYAAINMDTSKAGHYTYTFNELADDRYTDNKKHFLPLTVKQEVYALPSAQFASAGRTYGFCKDESDSPSETEHENIPITLTGVPPFSIDIAVRHHGKAKFEPSVKVREILSTSYSWSLSRASLPLGTHHIQIKGIKDGRGCETIIDNPSTISVRVSAPPRIVPLDTRTDYCVGDHLAFSLSGQAPFDIFYKFHGKERKANIKGNEFRRISDHAGEFVITAIQDSVTVAGSASKCKAAQDIRKTVHPFPTVRLSHGKTLTTDIHEGGEVELVFQFTGTPPFEFTYIRSENAKSVKGRQPRVLETKSDTSVDFVKVVRARDEGTYEVVSIRDAHCAYAAPGLAKMKTEGSQKLLM</sequence>
<dbReference type="InterPro" id="IPR037701">
    <property type="entry name" value="Pom152"/>
</dbReference>
<feature type="compositionally biased region" description="Polar residues" evidence="1">
    <location>
        <begin position="11"/>
        <end position="37"/>
    </location>
</feature>
<evidence type="ECO:0000259" key="7">
    <source>
        <dbReference type="Pfam" id="PF24527"/>
    </source>
</evidence>
<feature type="domain" description="Nucleoporin POM152 ninth Ig-like" evidence="7">
    <location>
        <begin position="1068"/>
        <end position="1151"/>
    </location>
</feature>
<dbReference type="GO" id="GO:0017056">
    <property type="term" value="F:structural constituent of nuclear pore"/>
    <property type="evidence" value="ECO:0007669"/>
    <property type="project" value="InterPro"/>
</dbReference>
<dbReference type="Pfam" id="PF24312">
    <property type="entry name" value="Ig-like_POM152"/>
    <property type="match status" value="3"/>
</dbReference>
<dbReference type="Proteomes" id="UP001309876">
    <property type="component" value="Unassembled WGS sequence"/>
</dbReference>
<dbReference type="EMBL" id="JAVRRJ010000003">
    <property type="protein sequence ID" value="KAK5086831.1"/>
    <property type="molecule type" value="Genomic_DNA"/>
</dbReference>
<dbReference type="Pfam" id="PF24519">
    <property type="entry name" value="Ig-like_Pom152_1"/>
    <property type="match status" value="1"/>
</dbReference>
<dbReference type="Pfam" id="PF23664">
    <property type="entry name" value="Ig_Pom152"/>
    <property type="match status" value="2"/>
</dbReference>
<feature type="domain" description="Nucleoporin POM152 first Ig-like" evidence="6">
    <location>
        <begin position="204"/>
        <end position="313"/>
    </location>
</feature>
<gene>
    <name evidence="8" type="ORF">LTR05_003999</name>
</gene>
<dbReference type="InterPro" id="IPR056543">
    <property type="entry name" value="Ig-like_POM152_9th"/>
</dbReference>
<feature type="region of interest" description="Disordered" evidence="1">
    <location>
        <begin position="1"/>
        <end position="37"/>
    </location>
</feature>
<dbReference type="InterPro" id="IPR056540">
    <property type="entry name" value="TMD_POM152"/>
</dbReference>
<dbReference type="Pfam" id="PF24527">
    <property type="entry name" value="Ig-like_Pom152_9"/>
    <property type="match status" value="1"/>
</dbReference>
<evidence type="ECO:0008006" key="10">
    <source>
        <dbReference type="Google" id="ProtNLM"/>
    </source>
</evidence>
<dbReference type="Pfam" id="PF24097">
    <property type="entry name" value="TMD_POM152"/>
    <property type="match status" value="1"/>
</dbReference>
<feature type="domain" description="Nucleoporin POM152 N-terminal transmembrane" evidence="4">
    <location>
        <begin position="67"/>
        <end position="152"/>
    </location>
</feature>
<evidence type="ECO:0000256" key="2">
    <source>
        <dbReference type="SAM" id="Phobius"/>
    </source>
</evidence>
<dbReference type="PANTHER" id="PTHR28206">
    <property type="entry name" value="NUCLEOPORIN POM152"/>
    <property type="match status" value="1"/>
</dbReference>
<dbReference type="GO" id="GO:0006606">
    <property type="term" value="P:protein import into nucleus"/>
    <property type="evidence" value="ECO:0007669"/>
    <property type="project" value="TreeGrafter"/>
</dbReference>
<feature type="domain" description="Nucleoporin POM152 Ig-like" evidence="5">
    <location>
        <begin position="1157"/>
        <end position="1243"/>
    </location>
</feature>
<dbReference type="AlphaFoldDB" id="A0AAN7T0V8"/>
<keyword evidence="2" id="KW-0472">Membrane</keyword>
<feature type="transmembrane region" description="Helical" evidence="2">
    <location>
        <begin position="146"/>
        <end position="168"/>
    </location>
</feature>
<keyword evidence="2" id="KW-0812">Transmembrane</keyword>
<dbReference type="GO" id="GO:0070762">
    <property type="term" value="C:nuclear pore transmembrane ring"/>
    <property type="evidence" value="ECO:0007669"/>
    <property type="project" value="TreeGrafter"/>
</dbReference>
<keyword evidence="9" id="KW-1185">Reference proteome</keyword>
<name>A0AAN7T0V8_9EURO</name>
<feature type="domain" description="Nucleoporin POM152 Ig-like" evidence="5">
    <location>
        <begin position="446"/>
        <end position="545"/>
    </location>
</feature>
<evidence type="ECO:0000259" key="4">
    <source>
        <dbReference type="Pfam" id="PF24097"/>
    </source>
</evidence>
<dbReference type="GO" id="GO:0006999">
    <property type="term" value="P:nuclear pore organization"/>
    <property type="evidence" value="ECO:0007669"/>
    <property type="project" value="TreeGrafter"/>
</dbReference>
<proteinExistence type="predicted"/>
<feature type="transmembrane region" description="Helical" evidence="2">
    <location>
        <begin position="115"/>
        <end position="140"/>
    </location>
</feature>